<dbReference type="EMBL" id="JBBKTW010000006">
    <property type="protein sequence ID" value="MEN2990074.1"/>
    <property type="molecule type" value="Genomic_DNA"/>
</dbReference>
<evidence type="ECO:0000313" key="1">
    <source>
        <dbReference type="EMBL" id="MEN2990074.1"/>
    </source>
</evidence>
<dbReference type="RefSeq" id="WP_345936315.1">
    <property type="nucleotide sequence ID" value="NZ_JBBKTV010000026.1"/>
</dbReference>
<evidence type="ECO:0008006" key="3">
    <source>
        <dbReference type="Google" id="ProtNLM"/>
    </source>
</evidence>
<name>A0ABU9YMP7_9PROT</name>
<sequence length="172" mass="18939">MRTGFITAMVAATIVSACSPYDLAPGDTDLGLSDRSSLARVAYQYYVGDQPAADGMGPVVMTLRPADRDCAEARRWAYRYPDDHFTAYGYAIRDGVGRADGWCPPMTAMRPLPPPAAPPTAEQAFAMRAAEAARGDARILAERLFELDDLRQRGVIDADYHARRRAELLEQR</sequence>
<organism evidence="1 2">
    <name type="scientific">Tistrella arctica</name>
    <dbReference type="NCBI Taxonomy" id="3133430"/>
    <lineage>
        <taxon>Bacteria</taxon>
        <taxon>Pseudomonadati</taxon>
        <taxon>Pseudomonadota</taxon>
        <taxon>Alphaproteobacteria</taxon>
        <taxon>Geminicoccales</taxon>
        <taxon>Geminicoccaceae</taxon>
        <taxon>Tistrella</taxon>
    </lineage>
</organism>
<evidence type="ECO:0000313" key="2">
    <source>
        <dbReference type="Proteomes" id="UP001413721"/>
    </source>
</evidence>
<gene>
    <name evidence="1" type="ORF">WG926_17275</name>
</gene>
<reference evidence="1 2" key="1">
    <citation type="submission" date="2024-03" db="EMBL/GenBank/DDBJ databases">
        <title>High-quality draft genome sequencing of Tistrella sp. BH-R2-4.</title>
        <authorList>
            <person name="Dong C."/>
        </authorList>
    </citation>
    <scope>NUCLEOTIDE SEQUENCE [LARGE SCALE GENOMIC DNA]</scope>
    <source>
        <strain evidence="1 2">BH-R2-4</strain>
    </source>
</reference>
<comment type="caution">
    <text evidence="1">The sequence shown here is derived from an EMBL/GenBank/DDBJ whole genome shotgun (WGS) entry which is preliminary data.</text>
</comment>
<protein>
    <recommendedName>
        <fullName evidence="3">SHOCT domain-containing protein</fullName>
    </recommendedName>
</protein>
<accession>A0ABU9YMP7</accession>
<keyword evidence="2" id="KW-1185">Reference proteome</keyword>
<dbReference type="Proteomes" id="UP001413721">
    <property type="component" value="Unassembled WGS sequence"/>
</dbReference>
<dbReference type="PROSITE" id="PS51257">
    <property type="entry name" value="PROKAR_LIPOPROTEIN"/>
    <property type="match status" value="1"/>
</dbReference>
<proteinExistence type="predicted"/>